<evidence type="ECO:0000256" key="2">
    <source>
        <dbReference type="ARBA" id="ARBA00023004"/>
    </source>
</evidence>
<dbReference type="InterPro" id="IPR058240">
    <property type="entry name" value="rSAM_sf"/>
</dbReference>
<proteinExistence type="predicted"/>
<organism evidence="5 6">
    <name type="scientific">Eisenbergiella porci</name>
    <dbReference type="NCBI Taxonomy" id="2652274"/>
    <lineage>
        <taxon>Bacteria</taxon>
        <taxon>Bacillati</taxon>
        <taxon>Bacillota</taxon>
        <taxon>Clostridia</taxon>
        <taxon>Lachnospirales</taxon>
        <taxon>Lachnospiraceae</taxon>
        <taxon>Eisenbergiella</taxon>
    </lineage>
</organism>
<keyword evidence="3" id="KW-0411">Iron-sulfur</keyword>
<keyword evidence="1" id="KW-0479">Metal-binding</keyword>
<feature type="domain" description="Radical SAM core" evidence="4">
    <location>
        <begin position="8"/>
        <end position="254"/>
    </location>
</feature>
<reference evidence="5 6" key="1">
    <citation type="submission" date="2019-08" db="EMBL/GenBank/DDBJ databases">
        <title>In-depth cultivation of the pig gut microbiome towards novel bacterial diversity and tailored functional studies.</title>
        <authorList>
            <person name="Wylensek D."/>
            <person name="Hitch T.C.A."/>
            <person name="Clavel T."/>
        </authorList>
    </citation>
    <scope>NUCLEOTIDE SEQUENCE [LARGE SCALE GENOMIC DNA]</scope>
    <source>
        <strain evidence="5 6">WCA-389-WT-23B</strain>
    </source>
</reference>
<dbReference type="SFLD" id="SFLDG01084">
    <property type="entry name" value="Uncharacterised_Radical_SAM_Su"/>
    <property type="match status" value="1"/>
</dbReference>
<evidence type="ECO:0000256" key="3">
    <source>
        <dbReference type="ARBA" id="ARBA00023014"/>
    </source>
</evidence>
<name>A0A6N7W2T8_9FIRM</name>
<dbReference type="InterPro" id="IPR007197">
    <property type="entry name" value="rSAM"/>
</dbReference>
<protein>
    <submittedName>
        <fullName evidence="5">Radical SAM protein</fullName>
    </submittedName>
</protein>
<dbReference type="GeneID" id="86053631"/>
<dbReference type="SUPFAM" id="SSF102114">
    <property type="entry name" value="Radical SAM enzymes"/>
    <property type="match status" value="1"/>
</dbReference>
<comment type="caution">
    <text evidence="5">The sequence shown here is derived from an EMBL/GenBank/DDBJ whole genome shotgun (WGS) entry which is preliminary data.</text>
</comment>
<dbReference type="GO" id="GO:0051536">
    <property type="term" value="F:iron-sulfur cluster binding"/>
    <property type="evidence" value="ECO:0007669"/>
    <property type="project" value="UniProtKB-KW"/>
</dbReference>
<dbReference type="RefSeq" id="WP_154464654.1">
    <property type="nucleotide sequence ID" value="NZ_JAWYAW010000157.1"/>
</dbReference>
<dbReference type="PROSITE" id="PS51918">
    <property type="entry name" value="RADICAL_SAM"/>
    <property type="match status" value="1"/>
</dbReference>
<evidence type="ECO:0000256" key="1">
    <source>
        <dbReference type="ARBA" id="ARBA00022723"/>
    </source>
</evidence>
<dbReference type="InterPro" id="IPR040086">
    <property type="entry name" value="MJ0683-like"/>
</dbReference>
<gene>
    <name evidence="5" type="ORF">FYJ45_11250</name>
</gene>
<accession>A0A6N7W2T8</accession>
<dbReference type="GO" id="GO:0003824">
    <property type="term" value="F:catalytic activity"/>
    <property type="evidence" value="ECO:0007669"/>
    <property type="project" value="InterPro"/>
</dbReference>
<evidence type="ECO:0000313" key="6">
    <source>
        <dbReference type="Proteomes" id="UP000436047"/>
    </source>
</evidence>
<evidence type="ECO:0000313" key="5">
    <source>
        <dbReference type="EMBL" id="MSS88852.1"/>
    </source>
</evidence>
<keyword evidence="6" id="KW-1185">Reference proteome</keyword>
<dbReference type="AlphaFoldDB" id="A0A6N7W2T8"/>
<dbReference type="GO" id="GO:0046872">
    <property type="term" value="F:metal ion binding"/>
    <property type="evidence" value="ECO:0007669"/>
    <property type="project" value="UniProtKB-KW"/>
</dbReference>
<sequence>MFEVNVKSILSAGNGMNLFRGCSHGCIYCDARSTCYQIHPDRPFEDIEIKKNAPQLLELALRRKRERCMIGTGGMSDPYIPLEKELGLTRRCLELIDEYGFGLAIQTKSDLILRDLDLLKSIHRKTKCVVQITLTTHDEALCRKLEPHVCTTKRRAEVLDILREEGIPTVCWMTPILPFINDTEENICGILDYCIHAKTYGILTFGIGVTLRDGDRQYFYRKLDEHFPGMKQKYIQTYGNAYEIPSPSQASLMRLVRKTCAQHGIENNTNRIFAYMNRFEDKLAGEQLSLFDFT</sequence>
<dbReference type="EMBL" id="VUMI01000015">
    <property type="protein sequence ID" value="MSS88852.1"/>
    <property type="molecule type" value="Genomic_DNA"/>
</dbReference>
<dbReference type="PANTHER" id="PTHR43432">
    <property type="entry name" value="SLR0285 PROTEIN"/>
    <property type="match status" value="1"/>
</dbReference>
<evidence type="ECO:0000259" key="4">
    <source>
        <dbReference type="PROSITE" id="PS51918"/>
    </source>
</evidence>
<dbReference type="PANTHER" id="PTHR43432:SF3">
    <property type="entry name" value="SLR0285 PROTEIN"/>
    <property type="match status" value="1"/>
</dbReference>
<dbReference type="Gene3D" id="3.80.30.30">
    <property type="match status" value="1"/>
</dbReference>
<dbReference type="SFLD" id="SFLDS00029">
    <property type="entry name" value="Radical_SAM"/>
    <property type="match status" value="1"/>
</dbReference>
<dbReference type="Proteomes" id="UP000436047">
    <property type="component" value="Unassembled WGS sequence"/>
</dbReference>
<dbReference type="Pfam" id="PF04055">
    <property type="entry name" value="Radical_SAM"/>
    <property type="match status" value="1"/>
</dbReference>
<keyword evidence="2" id="KW-0408">Iron</keyword>